<feature type="signal peptide" evidence="2">
    <location>
        <begin position="1"/>
        <end position="21"/>
    </location>
</feature>
<organism evidence="3 4">
    <name type="scientific">Metarhizium album (strain ARSEF 1941)</name>
    <dbReference type="NCBI Taxonomy" id="1081103"/>
    <lineage>
        <taxon>Eukaryota</taxon>
        <taxon>Fungi</taxon>
        <taxon>Dikarya</taxon>
        <taxon>Ascomycota</taxon>
        <taxon>Pezizomycotina</taxon>
        <taxon>Sordariomycetes</taxon>
        <taxon>Hypocreomycetidae</taxon>
        <taxon>Hypocreales</taxon>
        <taxon>Clavicipitaceae</taxon>
        <taxon>Metarhizium</taxon>
    </lineage>
</organism>
<keyword evidence="2" id="KW-0732">Signal</keyword>
<feature type="chain" id="PRO_5002081210" description="Heat Labile Enterotoxin Type Iib" evidence="2">
    <location>
        <begin position="22"/>
        <end position="730"/>
    </location>
</feature>
<sequence>MSRRWLTLLFCLGLWLQCARAAPPGIPPDPDRVEWKDVTVSLFRRPDYRTFADAVLDKDLNYFHWTIDVSPQHTGGQYVDSFDVSNGVQVRQGPKENIETNLARPGATSPDFRFQYKYNVEPAKAVTLQARIKIGSAEVSTIDVLKALQELDMPGPGESCVAWAQLAVRSLQRGEVVREFHVETFFEKALEYGFERCRVVQDPNIPVERIPHENMVIAELGQDGDIVKPESSYADASTPRQGKKPHPHERGKKRPCTILKRELCDDLETVAEQGSRESFDSLLERYGHESLAKPQGRLHLELRSRMQAFREVPRFERITALAERLGSKALVVGGLALYVAAVAETFSSDASVLDKAAVVTSILPFIGCAVRAADDAVRGHLDTVAMDLCFLEDGLTLCGFWEVALLLQAVESIYKLSQQMEEQQRLYDTDYFLDHRMVGWENKITDLGQYIDSPEFMYNATNLYSAYQVGVLFQASQLMGDLKASRGLAHASAHSNSTTNGTNVAVVKDGWNEHIDAATQDEIDRQLCAEAARNKVRTQKLLESQMLDAVKKLSERYDEAYTERYVKEATKPIELLGFIPLHASYESPQQLRDELDRLRRHFPLQLYEERIKVAIERVIGRIKTPPLCARLKQGDLCEDRSCASPPSHIDNVKICSQARERQPCAEIPAPRNQCVDMPYLWRDLARSINLKKALGTCAFYVAVALAATSQHLLQVWIFIVMPSSRTLTIG</sequence>
<dbReference type="GeneID" id="63740404"/>
<accession>A0A0B2WJ81</accession>
<keyword evidence="4" id="KW-1185">Reference proteome</keyword>
<reference evidence="3 4" key="1">
    <citation type="journal article" date="2014" name="Proc. Natl. Acad. Sci. U.S.A.">
        <title>Trajectory and genomic determinants of fungal-pathogen speciation and host adaptation.</title>
        <authorList>
            <person name="Hu X."/>
            <person name="Xiao G."/>
            <person name="Zheng P."/>
            <person name="Shang Y."/>
            <person name="Su Y."/>
            <person name="Zhang X."/>
            <person name="Liu X."/>
            <person name="Zhan S."/>
            <person name="St Leger R.J."/>
            <person name="Wang C."/>
        </authorList>
    </citation>
    <scope>NUCLEOTIDE SEQUENCE [LARGE SCALE GENOMIC DNA]</scope>
    <source>
        <strain evidence="3 4">ARSEF 1941</strain>
    </source>
</reference>
<evidence type="ECO:0000256" key="2">
    <source>
        <dbReference type="SAM" id="SignalP"/>
    </source>
</evidence>
<proteinExistence type="predicted"/>
<dbReference type="Proteomes" id="UP000030816">
    <property type="component" value="Unassembled WGS sequence"/>
</dbReference>
<name>A0A0B2WJ81_METAS</name>
<dbReference type="Gene3D" id="1.10.490.40">
    <property type="entry name" value="Diphtheria toxin, translocation domain"/>
    <property type="match status" value="1"/>
</dbReference>
<feature type="compositionally biased region" description="Basic residues" evidence="1">
    <location>
        <begin position="241"/>
        <end position="254"/>
    </location>
</feature>
<dbReference type="OrthoDB" id="4936804at2759"/>
<dbReference type="RefSeq" id="XP_040677167.1">
    <property type="nucleotide sequence ID" value="XM_040824747.1"/>
</dbReference>
<dbReference type="EMBL" id="AZHE01000017">
    <property type="protein sequence ID" value="KHN96101.1"/>
    <property type="molecule type" value="Genomic_DNA"/>
</dbReference>
<protein>
    <recommendedName>
        <fullName evidence="5">Heat Labile Enterotoxin Type Iib</fullName>
    </recommendedName>
</protein>
<gene>
    <name evidence="3" type="ORF">MAM_05949</name>
</gene>
<feature type="region of interest" description="Disordered" evidence="1">
    <location>
        <begin position="228"/>
        <end position="254"/>
    </location>
</feature>
<evidence type="ECO:0008006" key="5">
    <source>
        <dbReference type="Google" id="ProtNLM"/>
    </source>
</evidence>
<comment type="caution">
    <text evidence="3">The sequence shown here is derived from an EMBL/GenBank/DDBJ whole genome shotgun (WGS) entry which is preliminary data.</text>
</comment>
<evidence type="ECO:0000256" key="1">
    <source>
        <dbReference type="SAM" id="MobiDB-lite"/>
    </source>
</evidence>
<evidence type="ECO:0000313" key="3">
    <source>
        <dbReference type="EMBL" id="KHN96101.1"/>
    </source>
</evidence>
<dbReference type="AlphaFoldDB" id="A0A0B2WJ81"/>
<evidence type="ECO:0000313" key="4">
    <source>
        <dbReference type="Proteomes" id="UP000030816"/>
    </source>
</evidence>
<dbReference type="HOGENOM" id="CLU_379503_0_0_1"/>